<dbReference type="Proteomes" id="UP001500279">
    <property type="component" value="Unassembled WGS sequence"/>
</dbReference>
<accession>A0ABP3V202</accession>
<keyword evidence="2" id="KW-0813">Transport</keyword>
<dbReference type="InterPro" id="IPR005829">
    <property type="entry name" value="Sugar_transporter_CS"/>
</dbReference>
<evidence type="ECO:0000256" key="4">
    <source>
        <dbReference type="ARBA" id="ARBA00022989"/>
    </source>
</evidence>
<evidence type="ECO:0000256" key="3">
    <source>
        <dbReference type="ARBA" id="ARBA00022692"/>
    </source>
</evidence>
<feature type="transmembrane region" description="Helical" evidence="6">
    <location>
        <begin position="59"/>
        <end position="82"/>
    </location>
</feature>
<evidence type="ECO:0000256" key="6">
    <source>
        <dbReference type="SAM" id="Phobius"/>
    </source>
</evidence>
<dbReference type="SUPFAM" id="SSF103473">
    <property type="entry name" value="MFS general substrate transporter"/>
    <property type="match status" value="1"/>
</dbReference>
<feature type="transmembrane region" description="Helical" evidence="6">
    <location>
        <begin position="337"/>
        <end position="360"/>
    </location>
</feature>
<reference evidence="9" key="1">
    <citation type="journal article" date="2019" name="Int. J. Syst. Evol. Microbiol.">
        <title>The Global Catalogue of Microorganisms (GCM) 10K type strain sequencing project: providing services to taxonomists for standard genome sequencing and annotation.</title>
        <authorList>
            <consortium name="The Broad Institute Genomics Platform"/>
            <consortium name="The Broad Institute Genome Sequencing Center for Infectious Disease"/>
            <person name="Wu L."/>
            <person name="Ma J."/>
        </authorList>
    </citation>
    <scope>NUCLEOTIDE SEQUENCE [LARGE SCALE GENOMIC DNA]</scope>
    <source>
        <strain evidence="9">JCM 15503</strain>
    </source>
</reference>
<feature type="transmembrane region" description="Helical" evidence="6">
    <location>
        <begin position="312"/>
        <end position="330"/>
    </location>
</feature>
<dbReference type="InterPro" id="IPR036259">
    <property type="entry name" value="MFS_trans_sf"/>
</dbReference>
<dbReference type="PANTHER" id="PTHR42718">
    <property type="entry name" value="MAJOR FACILITATOR SUPERFAMILY MULTIDRUG TRANSPORTER MFSC"/>
    <property type="match status" value="1"/>
</dbReference>
<feature type="transmembrane region" description="Helical" evidence="6">
    <location>
        <begin position="174"/>
        <end position="193"/>
    </location>
</feature>
<dbReference type="PROSITE" id="PS50850">
    <property type="entry name" value="MFS"/>
    <property type="match status" value="1"/>
</dbReference>
<name>A0ABP3V202_9BURK</name>
<comment type="caution">
    <text evidence="8">The sequence shown here is derived from an EMBL/GenBank/DDBJ whole genome shotgun (WGS) entry which is preliminary data.</text>
</comment>
<keyword evidence="4 6" id="KW-1133">Transmembrane helix</keyword>
<dbReference type="PROSITE" id="PS00216">
    <property type="entry name" value="SUGAR_TRANSPORT_1"/>
    <property type="match status" value="1"/>
</dbReference>
<dbReference type="CDD" id="cd17321">
    <property type="entry name" value="MFS_MMR_MDR_like"/>
    <property type="match status" value="1"/>
</dbReference>
<feature type="transmembrane region" description="Helical" evidence="6">
    <location>
        <begin position="366"/>
        <end position="388"/>
    </location>
</feature>
<dbReference type="PANTHER" id="PTHR42718:SF9">
    <property type="entry name" value="MAJOR FACILITATOR SUPERFAMILY MULTIDRUG TRANSPORTER MFSC"/>
    <property type="match status" value="1"/>
</dbReference>
<dbReference type="EMBL" id="BAAAEW010000004">
    <property type="protein sequence ID" value="GAA0745111.1"/>
    <property type="molecule type" value="Genomic_DNA"/>
</dbReference>
<feature type="transmembrane region" description="Helical" evidence="6">
    <location>
        <begin position="239"/>
        <end position="256"/>
    </location>
</feature>
<evidence type="ECO:0000313" key="9">
    <source>
        <dbReference type="Proteomes" id="UP001500279"/>
    </source>
</evidence>
<feature type="transmembrane region" description="Helical" evidence="6">
    <location>
        <begin position="118"/>
        <end position="137"/>
    </location>
</feature>
<dbReference type="RefSeq" id="WP_231010642.1">
    <property type="nucleotide sequence ID" value="NZ_BAAAEW010000004.1"/>
</dbReference>
<organism evidence="8 9">
    <name type="scientific">Ideonella azotifigens</name>
    <dbReference type="NCBI Taxonomy" id="513160"/>
    <lineage>
        <taxon>Bacteria</taxon>
        <taxon>Pseudomonadati</taxon>
        <taxon>Pseudomonadota</taxon>
        <taxon>Betaproteobacteria</taxon>
        <taxon>Burkholderiales</taxon>
        <taxon>Sphaerotilaceae</taxon>
        <taxon>Ideonella</taxon>
    </lineage>
</organism>
<feature type="transmembrane region" description="Helical" evidence="6">
    <location>
        <begin position="94"/>
        <end position="112"/>
    </location>
</feature>
<feature type="transmembrane region" description="Helical" evidence="6">
    <location>
        <begin position="149"/>
        <end position="168"/>
    </location>
</feature>
<keyword evidence="5 6" id="KW-0472">Membrane</keyword>
<evidence type="ECO:0000256" key="2">
    <source>
        <dbReference type="ARBA" id="ARBA00022448"/>
    </source>
</evidence>
<dbReference type="Gene3D" id="1.20.1250.20">
    <property type="entry name" value="MFS general substrate transporter like domains"/>
    <property type="match status" value="1"/>
</dbReference>
<keyword evidence="9" id="KW-1185">Reference proteome</keyword>
<dbReference type="Pfam" id="PF07690">
    <property type="entry name" value="MFS_1"/>
    <property type="match status" value="1"/>
</dbReference>
<feature type="domain" description="Major facilitator superfamily (MFS) profile" evidence="7">
    <location>
        <begin position="22"/>
        <end position="498"/>
    </location>
</feature>
<feature type="transmembrane region" description="Helical" evidence="6">
    <location>
        <begin position="277"/>
        <end position="300"/>
    </location>
</feature>
<feature type="transmembrane region" description="Helical" evidence="6">
    <location>
        <begin position="471"/>
        <end position="494"/>
    </location>
</feature>
<feature type="transmembrane region" description="Helical" evidence="6">
    <location>
        <begin position="25"/>
        <end position="47"/>
    </location>
</feature>
<protein>
    <submittedName>
        <fullName evidence="8">MFS transporter</fullName>
    </submittedName>
</protein>
<feature type="transmembrane region" description="Helical" evidence="6">
    <location>
        <begin position="214"/>
        <end position="233"/>
    </location>
</feature>
<evidence type="ECO:0000256" key="1">
    <source>
        <dbReference type="ARBA" id="ARBA00004141"/>
    </source>
</evidence>
<sequence>MSPSHACTAAHPDARAEPRRQARTLAAVCLACAAMPMTFTGPAVALGDIADSFAASPIALAWVTNAFMLAFGSSLMAAGALADRLGRRRVFRSGLALFVGSSAALAAAPSLWCFDLLRALQGLASAAIFAGGAALLAQAFDGPAHTRAFSWLGTSFGLGLVLGPVAAGQLATAFGWRAIFALVIAMAALAAGLGAGTLRESRTPQAGAFDWRGATSFTLALTALTCAVLQAAARGWANAPVALGLLTAALLFAAFVRTEHRAPQPMLDLSLLRYRRFIGVQCLAAAPAYAYVVLLVLLPARFAGIEGASPAVAGWRMAALSAPLMVLPIAAGALTRWFAPATLCGAGLLGAAGGLFWLAHATGAQALVAMALIGAGISLPWGLMDGLALSVVPRERAGMAAGIFSTTRVAGEGVALALVGTALAGLVRMQLPAGEPMAAVAQQLAGGRLQAAAALAPGLSAQALARAYEQAFSWLLLGLSSITLLTAAVVFLSLRHGCRADQARPLRGPASPP</sequence>
<comment type="subcellular location">
    <subcellularLocation>
        <location evidence="1">Membrane</location>
        <topology evidence="1">Multi-pass membrane protein</topology>
    </subcellularLocation>
</comment>
<keyword evidence="3 6" id="KW-0812">Transmembrane</keyword>
<dbReference type="InterPro" id="IPR020846">
    <property type="entry name" value="MFS_dom"/>
</dbReference>
<dbReference type="InterPro" id="IPR011701">
    <property type="entry name" value="MFS"/>
</dbReference>
<gene>
    <name evidence="8" type="ORF">GCM10009107_11310</name>
</gene>
<proteinExistence type="predicted"/>
<evidence type="ECO:0000313" key="8">
    <source>
        <dbReference type="EMBL" id="GAA0745111.1"/>
    </source>
</evidence>
<evidence type="ECO:0000259" key="7">
    <source>
        <dbReference type="PROSITE" id="PS50850"/>
    </source>
</evidence>
<evidence type="ECO:0000256" key="5">
    <source>
        <dbReference type="ARBA" id="ARBA00023136"/>
    </source>
</evidence>
<dbReference type="Gene3D" id="1.20.1720.10">
    <property type="entry name" value="Multidrug resistance protein D"/>
    <property type="match status" value="1"/>
</dbReference>
<feature type="transmembrane region" description="Helical" evidence="6">
    <location>
        <begin position="409"/>
        <end position="427"/>
    </location>
</feature>